<protein>
    <submittedName>
        <fullName evidence="1">Uncharacterized protein</fullName>
    </submittedName>
</protein>
<evidence type="ECO:0000313" key="2">
    <source>
        <dbReference type="Proteomes" id="UP000225740"/>
    </source>
</evidence>
<dbReference type="EMBL" id="NIZW01000042">
    <property type="protein sequence ID" value="PHQ31686.1"/>
    <property type="molecule type" value="Genomic_DNA"/>
</dbReference>
<organism evidence="1 2">
    <name type="scientific">Rhodopirellula bahusiensis</name>
    <dbReference type="NCBI Taxonomy" id="2014065"/>
    <lineage>
        <taxon>Bacteria</taxon>
        <taxon>Pseudomonadati</taxon>
        <taxon>Planctomycetota</taxon>
        <taxon>Planctomycetia</taxon>
        <taxon>Pirellulales</taxon>
        <taxon>Pirellulaceae</taxon>
        <taxon>Rhodopirellula</taxon>
    </lineage>
</organism>
<sequence>MKLLPAIERHARCAFRVLDAEARDDAVAEVLANAVCAYQRLHERNELQRAFATTLAKFAIKSYWSGRRCGTSQCSHDVFSSQAKQVAAYEVRTLGTPGELSTEWSQCLVDNRLTSVPNQVAFRMDFPRWLRGLSLRDRNIAERLSLGYSTKEVAAEFGMSSGRVSQLRREFSYSWYKFIRVNRCLSGEPKSKPGRASRPG</sequence>
<name>A0A2G1VY25_9BACT</name>
<reference evidence="1 2" key="1">
    <citation type="submission" date="2017-06" db="EMBL/GenBank/DDBJ databases">
        <title>Description of Rhodopirellula bahusiensis sp. nov.</title>
        <authorList>
            <person name="Kizina J."/>
            <person name="Harder J."/>
        </authorList>
    </citation>
    <scope>NUCLEOTIDE SEQUENCE [LARGE SCALE GENOMIC DNA]</scope>
    <source>
        <strain evidence="1 2">SWK21</strain>
    </source>
</reference>
<gene>
    <name evidence="1" type="ORF">CEE69_29850</name>
</gene>
<keyword evidence="2" id="KW-1185">Reference proteome</keyword>
<evidence type="ECO:0000313" key="1">
    <source>
        <dbReference type="EMBL" id="PHQ31686.1"/>
    </source>
</evidence>
<accession>A0A2G1VY25</accession>
<comment type="caution">
    <text evidence="1">The sequence shown here is derived from an EMBL/GenBank/DDBJ whole genome shotgun (WGS) entry which is preliminary data.</text>
</comment>
<dbReference type="AlphaFoldDB" id="A0A2G1VY25"/>
<proteinExistence type="predicted"/>
<dbReference type="Proteomes" id="UP000225740">
    <property type="component" value="Unassembled WGS sequence"/>
</dbReference>